<keyword evidence="5" id="KW-1185">Reference proteome</keyword>
<dbReference type="PANTHER" id="PTHR31941:SF1">
    <property type="entry name" value="CYTOSKELETAL SIGNALING PROTEIN SLM1"/>
    <property type="match status" value="1"/>
</dbReference>
<dbReference type="EMBL" id="JAAAHW010006650">
    <property type="protein sequence ID" value="KAF9956912.1"/>
    <property type="molecule type" value="Genomic_DNA"/>
</dbReference>
<feature type="region of interest" description="Disordered" evidence="2">
    <location>
        <begin position="545"/>
        <end position="595"/>
    </location>
</feature>
<dbReference type="PANTHER" id="PTHR31941">
    <property type="entry name" value="CYTOSKELETAL SIGNALING PROTEIN SLM1"/>
    <property type="match status" value="1"/>
</dbReference>
<evidence type="ECO:0000313" key="5">
    <source>
        <dbReference type="Proteomes" id="UP000749646"/>
    </source>
</evidence>
<feature type="domain" description="PH" evidence="3">
    <location>
        <begin position="422"/>
        <end position="530"/>
    </location>
</feature>
<dbReference type="InterPro" id="IPR001849">
    <property type="entry name" value="PH_domain"/>
</dbReference>
<accession>A0A9P6LZG6</accession>
<protein>
    <recommendedName>
        <fullName evidence="3">PH domain-containing protein</fullName>
    </recommendedName>
</protein>
<evidence type="ECO:0000256" key="2">
    <source>
        <dbReference type="SAM" id="MobiDB-lite"/>
    </source>
</evidence>
<dbReference type="InterPro" id="IPR046869">
    <property type="entry name" value="SLM1/RGC1-like_PH"/>
</dbReference>
<comment type="caution">
    <text evidence="4">The sequence shown here is derived from an EMBL/GenBank/DDBJ whole genome shotgun (WGS) entry which is preliminary data.</text>
</comment>
<feature type="region of interest" description="Disordered" evidence="2">
    <location>
        <begin position="1"/>
        <end position="75"/>
    </location>
</feature>
<organism evidence="4 5">
    <name type="scientific">Modicella reniformis</name>
    <dbReference type="NCBI Taxonomy" id="1440133"/>
    <lineage>
        <taxon>Eukaryota</taxon>
        <taxon>Fungi</taxon>
        <taxon>Fungi incertae sedis</taxon>
        <taxon>Mucoromycota</taxon>
        <taxon>Mortierellomycotina</taxon>
        <taxon>Mortierellomycetes</taxon>
        <taxon>Mortierellales</taxon>
        <taxon>Mortierellaceae</taxon>
        <taxon>Modicella</taxon>
    </lineage>
</organism>
<dbReference type="InterPro" id="IPR027267">
    <property type="entry name" value="AH/BAR_dom_sf"/>
</dbReference>
<evidence type="ECO:0000259" key="3">
    <source>
        <dbReference type="PROSITE" id="PS50003"/>
    </source>
</evidence>
<dbReference type="Pfam" id="PF20400">
    <property type="entry name" value="BAR_4"/>
    <property type="match status" value="1"/>
</dbReference>
<evidence type="ECO:0000256" key="1">
    <source>
        <dbReference type="ARBA" id="ARBA00022553"/>
    </source>
</evidence>
<evidence type="ECO:0000313" key="4">
    <source>
        <dbReference type="EMBL" id="KAF9956912.1"/>
    </source>
</evidence>
<keyword evidence="1" id="KW-0597">Phosphoprotein</keyword>
<proteinExistence type="predicted"/>
<name>A0A9P6LZG6_9FUNG</name>
<dbReference type="OrthoDB" id="5598057at2759"/>
<sequence length="720" mass="78055">MEQKKSSTLGKAFSRAFGRKTAPTPPPLETAKQEVPPTTSAPTSAPNKGHIVIDTRPPVGNTATREPPTLGANGVGAPILTDGHPTLPFDTATVSAPYSAGVAQSPPLAFIPSRDETNLSRSSTQSRPGAGLSDTEATSNFNNPEGGLNPANILLDRLIAYHAVVKNLQQYFNEIAIVEQSVAKAMHKASTTIVLPFKDGHQFLGKGGLQDVCVGVRESAQARSEQHTAAARFVEEIIVKNIRRLKQDIKVRSKGLRNDSTLCATRVFKEREVSQEKIGNLAKAIGLFENVGGHQSDMERIQSDPYLINLSLRHQLTRQVHEENTFARALLQNQEQIMMFEKHVINEIKQIIRNFAQYQLNNAGAEFSQSWAATEGALSVLHEDTEWNHFMGRNGHLLLPSDLVDVDLENLDYPCKNSPYVTPVKTAHMSRQSSVLKNWKDGYFVLTMAGWLHVFASADIANDPMPERSIYLPTAILGPHSDPAQKQHVFSLEGKGMGGLLHREAQVFTIRANSREEMLDWWNEISKRAYSTTFIHQSDGSLLRSSTVQRAGSRIVKPDSPGAGVGRQEAPAPLPVPAPAPAPAYDSQQQQHQQREWLNQLRENPAAEETVAPIDTAPHVPAHEPAHMPAPAPAPTAAQFQQPVPVTAYYEPSAAEAPQTNGGFQGGGAPATTVQAADPGMSNQVFTHPPKLQRYDTGSTASLSTGEPPVPAQGGAVGPS</sequence>
<feature type="compositionally biased region" description="Pro residues" evidence="2">
    <location>
        <begin position="572"/>
        <end position="582"/>
    </location>
</feature>
<dbReference type="SMART" id="SM00233">
    <property type="entry name" value="PH"/>
    <property type="match status" value="1"/>
</dbReference>
<dbReference type="InterPro" id="IPR011993">
    <property type="entry name" value="PH-like_dom_sf"/>
</dbReference>
<reference evidence="4" key="1">
    <citation type="journal article" date="2020" name="Fungal Divers.">
        <title>Resolving the Mortierellaceae phylogeny through synthesis of multi-gene phylogenetics and phylogenomics.</title>
        <authorList>
            <person name="Vandepol N."/>
            <person name="Liber J."/>
            <person name="Desiro A."/>
            <person name="Na H."/>
            <person name="Kennedy M."/>
            <person name="Barry K."/>
            <person name="Grigoriev I.V."/>
            <person name="Miller A.N."/>
            <person name="O'Donnell K."/>
            <person name="Stajich J.E."/>
            <person name="Bonito G."/>
        </authorList>
    </citation>
    <scope>NUCLEOTIDE SEQUENCE</scope>
    <source>
        <strain evidence="4">MES-2147</strain>
    </source>
</reference>
<dbReference type="InterPro" id="IPR046868">
    <property type="entry name" value="BAR_4"/>
</dbReference>
<feature type="region of interest" description="Disordered" evidence="2">
    <location>
        <begin position="107"/>
        <end position="145"/>
    </location>
</feature>
<dbReference type="Gene3D" id="1.20.1270.60">
    <property type="entry name" value="Arfaptin homology (AH) domain/BAR domain"/>
    <property type="match status" value="1"/>
</dbReference>
<feature type="region of interest" description="Disordered" evidence="2">
    <location>
        <begin position="656"/>
        <end position="720"/>
    </location>
</feature>
<dbReference type="Gene3D" id="2.30.29.30">
    <property type="entry name" value="Pleckstrin-homology domain (PH domain)/Phosphotyrosine-binding domain (PTB)"/>
    <property type="match status" value="1"/>
</dbReference>
<dbReference type="Pfam" id="PF20399">
    <property type="entry name" value="PH_20"/>
    <property type="match status" value="1"/>
</dbReference>
<feature type="compositionally biased region" description="Low complexity" evidence="2">
    <location>
        <begin position="36"/>
        <end position="46"/>
    </location>
</feature>
<gene>
    <name evidence="4" type="ORF">BGZ65_002362</name>
</gene>
<dbReference type="PROSITE" id="PS50003">
    <property type="entry name" value="PH_DOMAIN"/>
    <property type="match status" value="1"/>
</dbReference>
<dbReference type="Proteomes" id="UP000749646">
    <property type="component" value="Unassembled WGS sequence"/>
</dbReference>
<feature type="region of interest" description="Disordered" evidence="2">
    <location>
        <begin position="617"/>
        <end position="638"/>
    </location>
</feature>
<dbReference type="SUPFAM" id="SSF50729">
    <property type="entry name" value="PH domain-like"/>
    <property type="match status" value="1"/>
</dbReference>
<feature type="compositionally biased region" description="Polar residues" evidence="2">
    <location>
        <begin position="696"/>
        <end position="705"/>
    </location>
</feature>
<dbReference type="AlphaFoldDB" id="A0A9P6LZG6"/>